<dbReference type="SUPFAM" id="SSF56672">
    <property type="entry name" value="DNA/RNA polymerases"/>
    <property type="match status" value="1"/>
</dbReference>
<dbReference type="Gene3D" id="3.10.10.10">
    <property type="entry name" value="HIV Type 1 Reverse Transcriptase, subunit A, domain 1"/>
    <property type="match status" value="1"/>
</dbReference>
<sequence>MLNCADKTIVFGDLGEIFDETFYMMPLLAKGVRTSFKEGGAVFVLLASLEGIEKPRVEDIPIVREFPEVFPSDILELPLVRDVEFSIDLVSGTGPISIAPYRMTPLELAELKKQVQDLLAKKFIRPSVSS</sequence>
<evidence type="ECO:0000313" key="1">
    <source>
        <dbReference type="EMBL" id="KAE9584822.1"/>
    </source>
</evidence>
<evidence type="ECO:0000313" key="2">
    <source>
        <dbReference type="Proteomes" id="UP000447434"/>
    </source>
</evidence>
<protein>
    <submittedName>
        <fullName evidence="1">Uncharacterized protein</fullName>
    </submittedName>
</protein>
<dbReference type="EMBL" id="WOCE01000025">
    <property type="protein sequence ID" value="KAE9584822.1"/>
    <property type="molecule type" value="Genomic_DNA"/>
</dbReference>
<dbReference type="Proteomes" id="UP000447434">
    <property type="component" value="Chromosome 25"/>
</dbReference>
<comment type="caution">
    <text evidence="1">The sequence shown here is derived from an EMBL/GenBank/DDBJ whole genome shotgun (WGS) entry which is preliminary data.</text>
</comment>
<keyword evidence="2" id="KW-1185">Reference proteome</keyword>
<dbReference type="PANTHER" id="PTHR15503">
    <property type="entry name" value="LDOC1 RELATED"/>
    <property type="match status" value="1"/>
</dbReference>
<reference evidence="2" key="1">
    <citation type="journal article" date="2020" name="Nat. Commun.">
        <title>Genome sequence of the cluster root forming white lupin.</title>
        <authorList>
            <person name="Hufnagel B."/>
            <person name="Marques A."/>
            <person name="Soriano A."/>
            <person name="Marques L."/>
            <person name="Divol F."/>
            <person name="Doumas P."/>
            <person name="Sallet E."/>
            <person name="Mancinotti D."/>
            <person name="Carrere S."/>
            <person name="Marande W."/>
            <person name="Arribat S."/>
            <person name="Keller J."/>
            <person name="Huneau C."/>
            <person name="Blein T."/>
            <person name="Aime D."/>
            <person name="Laguerre M."/>
            <person name="Taylor J."/>
            <person name="Schubert V."/>
            <person name="Nelson M."/>
            <person name="Geu-Flores F."/>
            <person name="Crespi M."/>
            <person name="Gallardo-Guerrero K."/>
            <person name="Delaux P.-M."/>
            <person name="Salse J."/>
            <person name="Berges H."/>
            <person name="Guyot R."/>
            <person name="Gouzy J."/>
            <person name="Peret B."/>
        </authorList>
    </citation>
    <scope>NUCLEOTIDE SEQUENCE [LARGE SCALE GENOMIC DNA]</scope>
    <source>
        <strain evidence="2">cv. Amiga</strain>
    </source>
</reference>
<name>A0A6A4N2L9_LUPAL</name>
<gene>
    <name evidence="1" type="ORF">Lalb_Chr25g0282501</name>
</gene>
<proteinExistence type="predicted"/>
<dbReference type="PANTHER" id="PTHR15503:SF45">
    <property type="entry name" value="RNA-DIRECTED DNA POLYMERASE HOMOLOG"/>
    <property type="match status" value="1"/>
</dbReference>
<accession>A0A6A4N2L9</accession>
<organism evidence="1 2">
    <name type="scientific">Lupinus albus</name>
    <name type="common">White lupine</name>
    <name type="synonym">Lupinus termis</name>
    <dbReference type="NCBI Taxonomy" id="3870"/>
    <lineage>
        <taxon>Eukaryota</taxon>
        <taxon>Viridiplantae</taxon>
        <taxon>Streptophyta</taxon>
        <taxon>Embryophyta</taxon>
        <taxon>Tracheophyta</taxon>
        <taxon>Spermatophyta</taxon>
        <taxon>Magnoliopsida</taxon>
        <taxon>eudicotyledons</taxon>
        <taxon>Gunneridae</taxon>
        <taxon>Pentapetalae</taxon>
        <taxon>rosids</taxon>
        <taxon>fabids</taxon>
        <taxon>Fabales</taxon>
        <taxon>Fabaceae</taxon>
        <taxon>Papilionoideae</taxon>
        <taxon>50 kb inversion clade</taxon>
        <taxon>genistoids sensu lato</taxon>
        <taxon>core genistoids</taxon>
        <taxon>Genisteae</taxon>
        <taxon>Lupinus</taxon>
    </lineage>
</organism>
<dbReference type="InterPro" id="IPR043502">
    <property type="entry name" value="DNA/RNA_pol_sf"/>
</dbReference>
<dbReference type="OrthoDB" id="1435494at2759"/>
<dbReference type="InterPro" id="IPR032567">
    <property type="entry name" value="RTL1-rel"/>
</dbReference>
<dbReference type="AlphaFoldDB" id="A0A6A4N2L9"/>